<dbReference type="EMBL" id="KQ971312">
    <property type="protein sequence ID" value="EEZ98640.1"/>
    <property type="molecule type" value="Genomic_DNA"/>
</dbReference>
<accession>D6WAJ4</accession>
<dbReference type="Proteomes" id="UP000007266">
    <property type="component" value="Linkage group 2"/>
</dbReference>
<proteinExistence type="predicted"/>
<gene>
    <name evidence="1" type="primary">GLEAN_01168</name>
    <name evidence="1" type="ORF">TcasGA2_TC001168</name>
</gene>
<organism evidence="1 2">
    <name type="scientific">Tribolium castaneum</name>
    <name type="common">Red flour beetle</name>
    <dbReference type="NCBI Taxonomy" id="7070"/>
    <lineage>
        <taxon>Eukaryota</taxon>
        <taxon>Metazoa</taxon>
        <taxon>Ecdysozoa</taxon>
        <taxon>Arthropoda</taxon>
        <taxon>Hexapoda</taxon>
        <taxon>Insecta</taxon>
        <taxon>Pterygota</taxon>
        <taxon>Neoptera</taxon>
        <taxon>Endopterygota</taxon>
        <taxon>Coleoptera</taxon>
        <taxon>Polyphaga</taxon>
        <taxon>Cucujiformia</taxon>
        <taxon>Tenebrionidae</taxon>
        <taxon>Tenebrionidae incertae sedis</taxon>
        <taxon>Tribolium</taxon>
    </lineage>
</organism>
<evidence type="ECO:0000313" key="2">
    <source>
        <dbReference type="Proteomes" id="UP000007266"/>
    </source>
</evidence>
<reference evidence="1 2" key="1">
    <citation type="journal article" date="2008" name="Nature">
        <title>The genome of the model beetle and pest Tribolium castaneum.</title>
        <authorList>
            <consortium name="Tribolium Genome Sequencing Consortium"/>
            <person name="Richards S."/>
            <person name="Gibbs R.A."/>
            <person name="Weinstock G.M."/>
            <person name="Brown S.J."/>
            <person name="Denell R."/>
            <person name="Beeman R.W."/>
            <person name="Gibbs R."/>
            <person name="Beeman R.W."/>
            <person name="Brown S.J."/>
            <person name="Bucher G."/>
            <person name="Friedrich M."/>
            <person name="Grimmelikhuijzen C.J."/>
            <person name="Klingler M."/>
            <person name="Lorenzen M."/>
            <person name="Richards S."/>
            <person name="Roth S."/>
            <person name="Schroder R."/>
            <person name="Tautz D."/>
            <person name="Zdobnov E.M."/>
            <person name="Muzny D."/>
            <person name="Gibbs R.A."/>
            <person name="Weinstock G.M."/>
            <person name="Attaway T."/>
            <person name="Bell S."/>
            <person name="Buhay C.J."/>
            <person name="Chandrabose M.N."/>
            <person name="Chavez D."/>
            <person name="Clerk-Blankenburg K.P."/>
            <person name="Cree A."/>
            <person name="Dao M."/>
            <person name="Davis C."/>
            <person name="Chacko J."/>
            <person name="Dinh H."/>
            <person name="Dugan-Rocha S."/>
            <person name="Fowler G."/>
            <person name="Garner T.T."/>
            <person name="Garnes J."/>
            <person name="Gnirke A."/>
            <person name="Hawes A."/>
            <person name="Hernandez J."/>
            <person name="Hines S."/>
            <person name="Holder M."/>
            <person name="Hume J."/>
            <person name="Jhangiani S.N."/>
            <person name="Joshi V."/>
            <person name="Khan Z.M."/>
            <person name="Jackson L."/>
            <person name="Kovar C."/>
            <person name="Kowis A."/>
            <person name="Lee S."/>
            <person name="Lewis L.R."/>
            <person name="Margolis J."/>
            <person name="Morgan M."/>
            <person name="Nazareth L.V."/>
            <person name="Nguyen N."/>
            <person name="Okwuonu G."/>
            <person name="Parker D."/>
            <person name="Richards S."/>
            <person name="Ruiz S.J."/>
            <person name="Santibanez J."/>
            <person name="Savard J."/>
            <person name="Scherer S.E."/>
            <person name="Schneider B."/>
            <person name="Sodergren E."/>
            <person name="Tautz D."/>
            <person name="Vattahil S."/>
            <person name="Villasana D."/>
            <person name="White C.S."/>
            <person name="Wright R."/>
            <person name="Park Y."/>
            <person name="Beeman R.W."/>
            <person name="Lord J."/>
            <person name="Oppert B."/>
            <person name="Lorenzen M."/>
            <person name="Brown S."/>
            <person name="Wang L."/>
            <person name="Savard J."/>
            <person name="Tautz D."/>
            <person name="Richards S."/>
            <person name="Weinstock G."/>
            <person name="Gibbs R.A."/>
            <person name="Liu Y."/>
            <person name="Worley K."/>
            <person name="Weinstock G."/>
            <person name="Elsik C.G."/>
            <person name="Reese J.T."/>
            <person name="Elhaik E."/>
            <person name="Landan G."/>
            <person name="Graur D."/>
            <person name="Arensburger P."/>
            <person name="Atkinson P."/>
            <person name="Beeman R.W."/>
            <person name="Beidler J."/>
            <person name="Brown S.J."/>
            <person name="Demuth J.P."/>
            <person name="Drury D.W."/>
            <person name="Du Y.Z."/>
            <person name="Fujiwara H."/>
            <person name="Lorenzen M."/>
            <person name="Maselli V."/>
            <person name="Osanai M."/>
            <person name="Park Y."/>
            <person name="Robertson H.M."/>
            <person name="Tu Z."/>
            <person name="Wang J.J."/>
            <person name="Wang S."/>
            <person name="Richards S."/>
            <person name="Song H."/>
            <person name="Zhang L."/>
            <person name="Sodergren E."/>
            <person name="Werner D."/>
            <person name="Stanke M."/>
            <person name="Morgenstern B."/>
            <person name="Solovyev V."/>
            <person name="Kosarev P."/>
            <person name="Brown G."/>
            <person name="Chen H.C."/>
            <person name="Ermolaeva O."/>
            <person name="Hlavina W."/>
            <person name="Kapustin Y."/>
            <person name="Kiryutin B."/>
            <person name="Kitts P."/>
            <person name="Maglott D."/>
            <person name="Pruitt K."/>
            <person name="Sapojnikov V."/>
            <person name="Souvorov A."/>
            <person name="Mackey A.J."/>
            <person name="Waterhouse R.M."/>
            <person name="Wyder S."/>
            <person name="Zdobnov E.M."/>
            <person name="Zdobnov E.M."/>
            <person name="Wyder S."/>
            <person name="Kriventseva E.V."/>
            <person name="Kadowaki T."/>
            <person name="Bork P."/>
            <person name="Aranda M."/>
            <person name="Bao R."/>
            <person name="Beermann A."/>
            <person name="Berns N."/>
            <person name="Bolognesi R."/>
            <person name="Bonneton F."/>
            <person name="Bopp D."/>
            <person name="Brown S.J."/>
            <person name="Bucher G."/>
            <person name="Butts T."/>
            <person name="Chaumot A."/>
            <person name="Denell R.E."/>
            <person name="Ferrier D.E."/>
            <person name="Friedrich M."/>
            <person name="Gordon C.M."/>
            <person name="Jindra M."/>
            <person name="Klingler M."/>
            <person name="Lan Q."/>
            <person name="Lattorff H.M."/>
            <person name="Laudet V."/>
            <person name="von Levetsow C."/>
            <person name="Liu Z."/>
            <person name="Lutz R."/>
            <person name="Lynch J.A."/>
            <person name="da Fonseca R.N."/>
            <person name="Posnien N."/>
            <person name="Reuter R."/>
            <person name="Roth S."/>
            <person name="Savard J."/>
            <person name="Schinko J.B."/>
            <person name="Schmitt C."/>
            <person name="Schoppmeier M."/>
            <person name="Schroder R."/>
            <person name="Shippy T.D."/>
            <person name="Simonnet F."/>
            <person name="Marques-Souza H."/>
            <person name="Tautz D."/>
            <person name="Tomoyasu Y."/>
            <person name="Trauner J."/>
            <person name="Van der Zee M."/>
            <person name="Vervoort M."/>
            <person name="Wittkopp N."/>
            <person name="Wimmer E.A."/>
            <person name="Yang X."/>
            <person name="Jones A.K."/>
            <person name="Sattelle D.B."/>
            <person name="Ebert P.R."/>
            <person name="Nelson D."/>
            <person name="Scott J.G."/>
            <person name="Beeman R.W."/>
            <person name="Muthukrishnan S."/>
            <person name="Kramer K.J."/>
            <person name="Arakane Y."/>
            <person name="Beeman R.W."/>
            <person name="Zhu Q."/>
            <person name="Hogenkamp D."/>
            <person name="Dixit R."/>
            <person name="Oppert B."/>
            <person name="Jiang H."/>
            <person name="Zou Z."/>
            <person name="Marshall J."/>
            <person name="Elpidina E."/>
            <person name="Vinokurov K."/>
            <person name="Oppert C."/>
            <person name="Zou Z."/>
            <person name="Evans J."/>
            <person name="Lu Z."/>
            <person name="Zhao P."/>
            <person name="Sumathipala N."/>
            <person name="Altincicek B."/>
            <person name="Vilcinskas A."/>
            <person name="Williams M."/>
            <person name="Hultmark D."/>
            <person name="Hetru C."/>
            <person name="Jiang H."/>
            <person name="Grimmelikhuijzen C.J."/>
            <person name="Hauser F."/>
            <person name="Cazzamali G."/>
            <person name="Williamson M."/>
            <person name="Park Y."/>
            <person name="Li B."/>
            <person name="Tanaka Y."/>
            <person name="Predel R."/>
            <person name="Neupert S."/>
            <person name="Schachtner J."/>
            <person name="Verleyen P."/>
            <person name="Raible F."/>
            <person name="Bork P."/>
            <person name="Friedrich M."/>
            <person name="Walden K.K."/>
            <person name="Robertson H.M."/>
            <person name="Angeli S."/>
            <person name="Foret S."/>
            <person name="Bucher G."/>
            <person name="Schuetz S."/>
            <person name="Maleszka R."/>
            <person name="Wimmer E.A."/>
            <person name="Beeman R.W."/>
            <person name="Lorenzen M."/>
            <person name="Tomoyasu Y."/>
            <person name="Miller S.C."/>
            <person name="Grossmann D."/>
            <person name="Bucher G."/>
        </authorList>
    </citation>
    <scope>NUCLEOTIDE SEQUENCE [LARGE SCALE GENOMIC DNA]</scope>
    <source>
        <strain evidence="1 2">Georgia GA2</strain>
    </source>
</reference>
<evidence type="ECO:0000313" key="1">
    <source>
        <dbReference type="EMBL" id="EEZ98640.1"/>
    </source>
</evidence>
<protein>
    <submittedName>
        <fullName evidence="1">Uncharacterized protein</fullName>
    </submittedName>
</protein>
<reference evidence="1 2" key="2">
    <citation type="journal article" date="2010" name="Nucleic Acids Res.">
        <title>BeetleBase in 2010: revisions to provide comprehensive genomic information for Tribolium castaneum.</title>
        <authorList>
            <person name="Kim H.S."/>
            <person name="Murphy T."/>
            <person name="Xia J."/>
            <person name="Caragea D."/>
            <person name="Park Y."/>
            <person name="Beeman R.W."/>
            <person name="Lorenzen M.D."/>
            <person name="Butcher S."/>
            <person name="Manak J.R."/>
            <person name="Brown S.J."/>
        </authorList>
    </citation>
    <scope>GENOME REANNOTATION</scope>
    <source>
        <strain evidence="1 2">Georgia GA2</strain>
    </source>
</reference>
<name>D6WAJ4_TRICA</name>
<dbReference type="AlphaFoldDB" id="D6WAJ4"/>
<sequence>MVFGGVGRCRQLTGTIKFRRRLKKILASFDVSLSLATVFGFVKTQLADLPVTDNAINWCRHSWHHFKFNEQRKMVGEYVRMWATDDFILRQPLGRDRSQQTQWCHCLFRVKNIIDNALKIESETSKIFREPLAAFANLRVICERHYLIIVGRSELEGMCKFIRFITAQDLLQALFITKVFEILVVLRHPPRAQELNHARVGQRVEIATKNQLDAVRVCVHVLRRSQRLSGLVEYALELVAQHHRLDQFHVAKLGIPVDMCRAYEDRLLDERRVGGSCNKRRLTNETTSRKIPTVFPRRFRRLQKRCQADVVLRHHSVEHVVQAVRVRHRQLIKLD</sequence>
<keyword evidence="2" id="KW-1185">Reference proteome</keyword>
<dbReference type="HOGENOM" id="CLU_829844_0_0_1"/>